<proteinExistence type="predicted"/>
<protein>
    <submittedName>
        <fullName evidence="2">Insertion element protein</fullName>
    </submittedName>
</protein>
<dbReference type="AlphaFoldDB" id="A0A832EAC9"/>
<dbReference type="InterPro" id="IPR003220">
    <property type="entry name" value="InsA_N_dom_Znf"/>
</dbReference>
<dbReference type="Pfam" id="PF03811">
    <property type="entry name" value="Zn_ribbon_InsA"/>
    <property type="match status" value="1"/>
</dbReference>
<dbReference type="GO" id="GO:0006313">
    <property type="term" value="P:DNA transposition"/>
    <property type="evidence" value="ECO:0007669"/>
    <property type="project" value="InterPro"/>
</dbReference>
<sequence>MQCPRCRSEAVYKYGFSKKGEQRYRCVQCLYQFVQNPTKRIDHEKPDCPLCGAVMHVHHRTKECTAYRCSSYPECRGYVSKNTEPKKSDHERCQEL</sequence>
<organism evidence="2">
    <name type="scientific">Desulfacinum infernum</name>
    <dbReference type="NCBI Taxonomy" id="35837"/>
    <lineage>
        <taxon>Bacteria</taxon>
        <taxon>Pseudomonadati</taxon>
        <taxon>Thermodesulfobacteriota</taxon>
        <taxon>Syntrophobacteria</taxon>
        <taxon>Syntrophobacterales</taxon>
        <taxon>Syntrophobacteraceae</taxon>
        <taxon>Desulfacinum</taxon>
    </lineage>
</organism>
<evidence type="ECO:0000259" key="1">
    <source>
        <dbReference type="Pfam" id="PF03811"/>
    </source>
</evidence>
<gene>
    <name evidence="2" type="ORF">ENS06_07300</name>
</gene>
<accession>A0A832EAC9</accession>
<comment type="caution">
    <text evidence="2">The sequence shown here is derived from an EMBL/GenBank/DDBJ whole genome shotgun (WGS) entry which is preliminary data.</text>
</comment>
<dbReference type="EMBL" id="DSTK01000021">
    <property type="protein sequence ID" value="HFK97117.1"/>
    <property type="molecule type" value="Genomic_DNA"/>
</dbReference>
<feature type="domain" description="InsA N-terminal zinc ribbon" evidence="1">
    <location>
        <begin position="2"/>
        <end position="29"/>
    </location>
</feature>
<evidence type="ECO:0000313" key="2">
    <source>
        <dbReference type="EMBL" id="HFK97117.1"/>
    </source>
</evidence>
<reference evidence="2" key="1">
    <citation type="journal article" date="2020" name="mSystems">
        <title>Genome- and Community-Level Interaction Insights into Carbon Utilization and Element Cycling Functions of Hydrothermarchaeota in Hydrothermal Sediment.</title>
        <authorList>
            <person name="Zhou Z."/>
            <person name="Liu Y."/>
            <person name="Xu W."/>
            <person name="Pan J."/>
            <person name="Luo Z.H."/>
            <person name="Li M."/>
        </authorList>
    </citation>
    <scope>NUCLEOTIDE SEQUENCE [LARGE SCALE GENOMIC DNA]</scope>
    <source>
        <strain evidence="2">SpSt-456</strain>
    </source>
</reference>
<name>A0A832EAC9_9BACT</name>